<dbReference type="PROSITE" id="PS51482">
    <property type="entry name" value="DEGV"/>
    <property type="match status" value="1"/>
</dbReference>
<accession>A0A6N9Q391</accession>
<dbReference type="InterPro" id="IPR043168">
    <property type="entry name" value="DegV_C"/>
</dbReference>
<reference evidence="2 3" key="1">
    <citation type="submission" date="2019-01" db="EMBL/GenBank/DDBJ databases">
        <title>Chengkuizengella sp. nov., isolated from deep-sea sediment of East Pacific Ocean.</title>
        <authorList>
            <person name="Yang J."/>
            <person name="Lai Q."/>
            <person name="Shao Z."/>
        </authorList>
    </citation>
    <scope>NUCLEOTIDE SEQUENCE [LARGE SCALE GENOMIC DNA]</scope>
    <source>
        <strain evidence="2 3">YPA3-1-1</strain>
    </source>
</reference>
<keyword evidence="3" id="KW-1185">Reference proteome</keyword>
<sequence length="287" mass="31978">MAIRVVTDSTSYIPEKLQKQYDITVVPLSVSFQDESFKELDVSVEYFYEKLSKSKELPTSSQPSVNDLYTVFENLVKQNHDIVAIFISSEMSGTYSTALLASNMILEKYPKASIEIIDSRSNSMQLGFAALTAAKEAIVGKCIREVVRAVKENIERSRFIFIPETLEYLKKGGRIGSAKALLSSVLKIKPILTVFDGKTNVIDRIRTKKRAITKMTDVFFENIKTFGLGDVIVHHIQCEEEAKELANTIKEIIGKKVQICSIGPVIGTHVGPGAIGIAYYTQEELLL</sequence>
<organism evidence="2 3">
    <name type="scientific">Chengkuizengella marina</name>
    <dbReference type="NCBI Taxonomy" id="2507566"/>
    <lineage>
        <taxon>Bacteria</taxon>
        <taxon>Bacillati</taxon>
        <taxon>Bacillota</taxon>
        <taxon>Bacilli</taxon>
        <taxon>Bacillales</taxon>
        <taxon>Paenibacillaceae</taxon>
        <taxon>Chengkuizengella</taxon>
    </lineage>
</organism>
<dbReference type="SUPFAM" id="SSF82549">
    <property type="entry name" value="DAK1/DegV-like"/>
    <property type="match status" value="1"/>
</dbReference>
<evidence type="ECO:0000313" key="2">
    <source>
        <dbReference type="EMBL" id="NBI29250.1"/>
    </source>
</evidence>
<proteinExistence type="predicted"/>
<comment type="caution">
    <text evidence="2">The sequence shown here is derived from an EMBL/GenBank/DDBJ whole genome shotgun (WGS) entry which is preliminary data.</text>
</comment>
<dbReference type="RefSeq" id="WP_160646048.1">
    <property type="nucleotide sequence ID" value="NZ_SIJB01000023.1"/>
</dbReference>
<evidence type="ECO:0000313" key="3">
    <source>
        <dbReference type="Proteomes" id="UP000448943"/>
    </source>
</evidence>
<dbReference type="EMBL" id="SIJB01000023">
    <property type="protein sequence ID" value="NBI29250.1"/>
    <property type="molecule type" value="Genomic_DNA"/>
</dbReference>
<evidence type="ECO:0000256" key="1">
    <source>
        <dbReference type="ARBA" id="ARBA00023121"/>
    </source>
</evidence>
<dbReference type="InterPro" id="IPR050270">
    <property type="entry name" value="DegV_domain_contain"/>
</dbReference>
<dbReference type="PANTHER" id="PTHR33434:SF2">
    <property type="entry name" value="FATTY ACID-BINDING PROTEIN TM_1468"/>
    <property type="match status" value="1"/>
</dbReference>
<dbReference type="InterPro" id="IPR003797">
    <property type="entry name" value="DegV"/>
</dbReference>
<dbReference type="Pfam" id="PF02645">
    <property type="entry name" value="DegV"/>
    <property type="match status" value="1"/>
</dbReference>
<dbReference type="NCBIfam" id="TIGR00762">
    <property type="entry name" value="DegV"/>
    <property type="match status" value="1"/>
</dbReference>
<dbReference type="AlphaFoldDB" id="A0A6N9Q391"/>
<name>A0A6N9Q391_9BACL</name>
<gene>
    <name evidence="2" type="ORF">ERL59_09795</name>
</gene>
<protein>
    <submittedName>
        <fullName evidence="2">DegV family protein</fullName>
    </submittedName>
</protein>
<dbReference type="Gene3D" id="3.30.1180.10">
    <property type="match status" value="1"/>
</dbReference>
<keyword evidence="1" id="KW-0446">Lipid-binding</keyword>
<dbReference type="PANTHER" id="PTHR33434">
    <property type="entry name" value="DEGV DOMAIN-CONTAINING PROTEIN DR_1986-RELATED"/>
    <property type="match status" value="1"/>
</dbReference>
<dbReference type="GO" id="GO:0008289">
    <property type="term" value="F:lipid binding"/>
    <property type="evidence" value="ECO:0007669"/>
    <property type="project" value="UniProtKB-KW"/>
</dbReference>
<dbReference type="OrthoDB" id="9780660at2"/>
<dbReference type="Proteomes" id="UP000448943">
    <property type="component" value="Unassembled WGS sequence"/>
</dbReference>
<dbReference type="Gene3D" id="3.40.50.10170">
    <property type="match status" value="1"/>
</dbReference>